<evidence type="ECO:0000256" key="1">
    <source>
        <dbReference type="SAM" id="MobiDB-lite"/>
    </source>
</evidence>
<protein>
    <submittedName>
        <fullName evidence="4">Uncharacterized protein</fullName>
    </submittedName>
</protein>
<dbReference type="AlphaFoldDB" id="A0A8H5CRV9"/>
<accession>A0A8H5CRV9</accession>
<keyword evidence="2" id="KW-1133">Transmembrane helix</keyword>
<dbReference type="Proteomes" id="UP000559027">
    <property type="component" value="Unassembled WGS sequence"/>
</dbReference>
<keyword evidence="2" id="KW-0472">Membrane</keyword>
<dbReference type="PANTHER" id="PTHR34862">
    <property type="entry name" value="SPARK DOMAIN-CONTAINING PROTEIN"/>
    <property type="match status" value="1"/>
</dbReference>
<feature type="transmembrane region" description="Helical" evidence="2">
    <location>
        <begin position="255"/>
        <end position="278"/>
    </location>
</feature>
<gene>
    <name evidence="4" type="ORF">D9756_010384</name>
</gene>
<comment type="caution">
    <text evidence="4">The sequence shown here is derived from an EMBL/GenBank/DDBJ whole genome shotgun (WGS) entry which is preliminary data.</text>
</comment>
<feature type="signal peptide" evidence="3">
    <location>
        <begin position="1"/>
        <end position="20"/>
    </location>
</feature>
<dbReference type="PANTHER" id="PTHR34862:SF1">
    <property type="entry name" value="SPARK DOMAIN-CONTAINING PROTEIN"/>
    <property type="match status" value="1"/>
</dbReference>
<evidence type="ECO:0000256" key="3">
    <source>
        <dbReference type="SAM" id="SignalP"/>
    </source>
</evidence>
<evidence type="ECO:0000313" key="4">
    <source>
        <dbReference type="EMBL" id="KAF5346725.1"/>
    </source>
</evidence>
<proteinExistence type="predicted"/>
<keyword evidence="3" id="KW-0732">Signal</keyword>
<evidence type="ECO:0000313" key="5">
    <source>
        <dbReference type="Proteomes" id="UP000559027"/>
    </source>
</evidence>
<keyword evidence="5" id="KW-1185">Reference proteome</keyword>
<feature type="chain" id="PRO_5034361907" evidence="3">
    <location>
        <begin position="21"/>
        <end position="279"/>
    </location>
</feature>
<dbReference type="OrthoDB" id="2536450at2759"/>
<name>A0A8H5CRV9_9AGAR</name>
<keyword evidence="2" id="KW-0812">Transmembrane</keyword>
<feature type="region of interest" description="Disordered" evidence="1">
    <location>
        <begin position="227"/>
        <end position="246"/>
    </location>
</feature>
<dbReference type="EMBL" id="JAACJO010000030">
    <property type="protein sequence ID" value="KAF5346725.1"/>
    <property type="molecule type" value="Genomic_DNA"/>
</dbReference>
<sequence length="279" mass="28905">MRLLQVFAIPLIALATPSTAQYADSCLNALSGLINGNGQATQCFDPSDLIDAVIHNTTSVVVPLNQWAISTCDAPPCSNQTLATIVDTVLRGCLSKFIPLAQAESPNSLDLPGLISQSTSWLQQYYPTIRKAVCLLDTSFVMCLTQMIESIQTVEGTITLDDLLSTLETGFDVSSFPVNVTCTDCNKAIYNVLKQGIPSLSPDITTGLAKTCGASFINGASSSGVSSAAIEDTNRPGSNGTGGPSEGFGQNASGVITMSVGFGAAALTLIISAVATVLL</sequence>
<reference evidence="4 5" key="1">
    <citation type="journal article" date="2020" name="ISME J.">
        <title>Uncovering the hidden diversity of litter-decomposition mechanisms in mushroom-forming fungi.</title>
        <authorList>
            <person name="Floudas D."/>
            <person name="Bentzer J."/>
            <person name="Ahren D."/>
            <person name="Johansson T."/>
            <person name="Persson P."/>
            <person name="Tunlid A."/>
        </authorList>
    </citation>
    <scope>NUCLEOTIDE SEQUENCE [LARGE SCALE GENOMIC DNA]</scope>
    <source>
        <strain evidence="4 5">CBS 146.42</strain>
    </source>
</reference>
<evidence type="ECO:0000256" key="2">
    <source>
        <dbReference type="SAM" id="Phobius"/>
    </source>
</evidence>
<organism evidence="4 5">
    <name type="scientific">Leucocoprinus leucothites</name>
    <dbReference type="NCBI Taxonomy" id="201217"/>
    <lineage>
        <taxon>Eukaryota</taxon>
        <taxon>Fungi</taxon>
        <taxon>Dikarya</taxon>
        <taxon>Basidiomycota</taxon>
        <taxon>Agaricomycotina</taxon>
        <taxon>Agaricomycetes</taxon>
        <taxon>Agaricomycetidae</taxon>
        <taxon>Agaricales</taxon>
        <taxon>Agaricineae</taxon>
        <taxon>Agaricaceae</taxon>
        <taxon>Leucocoprinus</taxon>
    </lineage>
</organism>